<dbReference type="Proteomes" id="UP000199677">
    <property type="component" value="Unassembled WGS sequence"/>
</dbReference>
<dbReference type="InterPro" id="IPR011990">
    <property type="entry name" value="TPR-like_helical_dom_sf"/>
</dbReference>
<gene>
    <name evidence="3" type="ORF">SAMN04487951_101315</name>
</gene>
<dbReference type="SUPFAM" id="SSF48452">
    <property type="entry name" value="TPR-like"/>
    <property type="match status" value="1"/>
</dbReference>
<evidence type="ECO:0000256" key="1">
    <source>
        <dbReference type="PROSITE-ProRule" id="PRU00339"/>
    </source>
</evidence>
<dbReference type="EMBL" id="FNII01000001">
    <property type="protein sequence ID" value="SDM97152.1"/>
    <property type="molecule type" value="Genomic_DNA"/>
</dbReference>
<evidence type="ECO:0000313" key="4">
    <source>
        <dbReference type="Proteomes" id="UP000199677"/>
    </source>
</evidence>
<feature type="domain" description="LA2681-like HEPN" evidence="2">
    <location>
        <begin position="268"/>
        <end position="471"/>
    </location>
</feature>
<reference evidence="4" key="1">
    <citation type="submission" date="2016-10" db="EMBL/GenBank/DDBJ databases">
        <authorList>
            <person name="Varghese N."/>
            <person name="Submissions S."/>
        </authorList>
    </citation>
    <scope>NUCLEOTIDE SEQUENCE [LARGE SCALE GENOMIC DNA]</scope>
    <source>
        <strain evidence="4">CGMCC 1.6494</strain>
    </source>
</reference>
<evidence type="ECO:0000259" key="2">
    <source>
        <dbReference type="Pfam" id="PF18733"/>
    </source>
</evidence>
<name>A0A1G9XJZ3_9GAMM</name>
<keyword evidence="1" id="KW-0802">TPR repeat</keyword>
<dbReference type="STRING" id="416873.SAMN04487951_101315"/>
<dbReference type="InterPro" id="IPR040826">
    <property type="entry name" value="HEPN_LA2681"/>
</dbReference>
<feature type="repeat" description="TPR" evidence="1">
    <location>
        <begin position="105"/>
        <end position="138"/>
    </location>
</feature>
<dbReference type="AlphaFoldDB" id="A0A1G9XJZ3"/>
<evidence type="ECO:0000313" key="3">
    <source>
        <dbReference type="EMBL" id="SDM97152.1"/>
    </source>
</evidence>
<dbReference type="PROSITE" id="PS50005">
    <property type="entry name" value="TPR"/>
    <property type="match status" value="1"/>
</dbReference>
<accession>A0A1G9XJZ3</accession>
<dbReference type="Pfam" id="PF18733">
    <property type="entry name" value="HEPN_LA2681"/>
    <property type="match status" value="1"/>
</dbReference>
<keyword evidence="4" id="KW-1185">Reference proteome</keyword>
<dbReference type="Gene3D" id="1.25.40.10">
    <property type="entry name" value="Tetratricopeptide repeat domain"/>
    <property type="match status" value="1"/>
</dbReference>
<proteinExistence type="predicted"/>
<sequence length="496" mass="57181">MVTQMSSKLDILGAEIDSAAESNNVSALTTLIEKCDSMIESEDTHLRPIVFFYKANIYSSLAALKSHEPEYTWSWQQSEKVIEILHLRRAVSDSKFSSLDSILQCKIYTNLGNSLNQFGRFIEAIKAWDCALNLIPNFAMALGNKGVGLADYARALYDYGNASVVVAHALDELKGAISKDALWDSGLHPEAEECFRVNYFSAEKHLERIEYRFEFDLNQWPLGDAKTEVEYRTWCLDNGLFLSPLNDVTKLSVSAQDILHLPSHTYSIDEEARFPNYFNIIKQEYVTARYMLFESLDYYSQHISDKGVLLMDGFDGAQFGYRIEQLKLAFRLAYSIFDKIALFLNDYYSIGLETRTVSFRKIWGQRKNKKIEINSCFAGSKNWPLRGLYYLSKDLFDDDFDDVALPEAKDLAGLRNRIEHRYLSLKDYEAPTKSTDIYSYISIDDFQLKTLRIMSMAREALVYLSLAMHREEETRDIDNEKLSFPIQSSPIERFYE</sequence>
<organism evidence="3 4">
    <name type="scientific">Vreelandella arcis</name>
    <dbReference type="NCBI Taxonomy" id="416873"/>
    <lineage>
        <taxon>Bacteria</taxon>
        <taxon>Pseudomonadati</taxon>
        <taxon>Pseudomonadota</taxon>
        <taxon>Gammaproteobacteria</taxon>
        <taxon>Oceanospirillales</taxon>
        <taxon>Halomonadaceae</taxon>
        <taxon>Vreelandella</taxon>
    </lineage>
</organism>
<dbReference type="SMART" id="SM00028">
    <property type="entry name" value="TPR"/>
    <property type="match status" value="1"/>
</dbReference>
<dbReference type="InterPro" id="IPR019734">
    <property type="entry name" value="TPR_rpt"/>
</dbReference>
<protein>
    <recommendedName>
        <fullName evidence="2">LA2681-like HEPN domain-containing protein</fullName>
    </recommendedName>
</protein>